<evidence type="ECO:0000256" key="6">
    <source>
        <dbReference type="ARBA" id="ARBA00023014"/>
    </source>
</evidence>
<dbReference type="PROSITE" id="PS51918">
    <property type="entry name" value="RADICAL_SAM"/>
    <property type="match status" value="1"/>
</dbReference>
<evidence type="ECO:0000256" key="4">
    <source>
        <dbReference type="ARBA" id="ARBA00022723"/>
    </source>
</evidence>
<sequence length="434" mass="47199">MHRPPAVRTVRHDINQKPFIVIWEVTRACGLVCKHCRADAQHEPHPDQLSTEEGKRLLDALSSYEKPLPLVVFTGGDPFERADLEELTEDGTAKRLNVSLSPSVTPKLTPERIRSLREAGGKAMSMSLDGATAATHDAFRGFSGTFEKTVEMAPVINEAGYRLQINSTLTRDNIGEAPALLNKVIEMGAKMWYVFFLVPTGRGAALNCLSPEEREDVLNWLVDISDRIAIKTTEAPQYRRVVLQRREAEETGAPKYEGGPLYDDLTRQTTELLGEHPEKPRPPRSPMAVNSGSGFAFIDHIGDVYPNGFLPLHCGNVKETDFPEIYSESPVFKELRDPDNWHGKCSVCGFHNVCGGSRSTAFALTGDYRASDPTCAYVPPAWHPDADVVEGDGATSADLAEIGSGPGGDVHADGAAGAHTPALKLTVVDGSKGM</sequence>
<evidence type="ECO:0000256" key="2">
    <source>
        <dbReference type="ARBA" id="ARBA00022485"/>
    </source>
</evidence>
<keyword evidence="3" id="KW-0949">S-adenosyl-L-methionine</keyword>
<dbReference type="PANTHER" id="PTHR11228">
    <property type="entry name" value="RADICAL SAM DOMAIN PROTEIN"/>
    <property type="match status" value="1"/>
</dbReference>
<dbReference type="EMBL" id="JAAZHI010000024">
    <property type="protein sequence ID" value="NLA54866.1"/>
    <property type="molecule type" value="Genomic_DNA"/>
</dbReference>
<keyword evidence="5" id="KW-0408">Iron</keyword>
<evidence type="ECO:0000256" key="5">
    <source>
        <dbReference type="ARBA" id="ARBA00023004"/>
    </source>
</evidence>
<keyword evidence="6" id="KW-0411">Iron-sulfur</keyword>
<dbReference type="InterPro" id="IPR050377">
    <property type="entry name" value="Radical_SAM_PqqE_MftC-like"/>
</dbReference>
<dbReference type="InterPro" id="IPR017200">
    <property type="entry name" value="PqqE-like"/>
</dbReference>
<reference evidence="8 9" key="1">
    <citation type="journal article" date="2020" name="Biotechnol. Biofuels">
        <title>New insights from the biogas microbiome by comprehensive genome-resolved metagenomics of nearly 1600 species originating from multiple anaerobic digesters.</title>
        <authorList>
            <person name="Campanaro S."/>
            <person name="Treu L."/>
            <person name="Rodriguez-R L.M."/>
            <person name="Kovalovszki A."/>
            <person name="Ziels R.M."/>
            <person name="Maus I."/>
            <person name="Zhu X."/>
            <person name="Kougias P.G."/>
            <person name="Basile A."/>
            <person name="Luo G."/>
            <person name="Schluter A."/>
            <person name="Konstantinidis K.T."/>
            <person name="Angelidaki I."/>
        </authorList>
    </citation>
    <scope>NUCLEOTIDE SEQUENCE [LARGE SCALE GENOMIC DNA]</scope>
    <source>
        <strain evidence="8">AS15tlH2ME_198</strain>
    </source>
</reference>
<gene>
    <name evidence="8" type="ORF">GX859_00995</name>
</gene>
<keyword evidence="4" id="KW-0479">Metal-binding</keyword>
<dbReference type="SFLD" id="SFLDS00029">
    <property type="entry name" value="Radical_SAM"/>
    <property type="match status" value="1"/>
</dbReference>
<dbReference type="SFLD" id="SFLDG01067">
    <property type="entry name" value="SPASM/twitch_domain_containing"/>
    <property type="match status" value="1"/>
</dbReference>
<dbReference type="NCBIfam" id="TIGR04053">
    <property type="entry name" value="TIGR04053 family radical SAM/SPASM domain-containing protein"/>
    <property type="match status" value="1"/>
</dbReference>
<accession>A0A7X6PL90</accession>
<dbReference type="Pfam" id="PF04055">
    <property type="entry name" value="Radical_SAM"/>
    <property type="match status" value="1"/>
</dbReference>
<dbReference type="AlphaFoldDB" id="A0A7X6PL90"/>
<organism evidence="8 9">
    <name type="scientific">Corynebacterium humireducens</name>
    <dbReference type="NCBI Taxonomy" id="1223514"/>
    <lineage>
        <taxon>Bacteria</taxon>
        <taxon>Bacillati</taxon>
        <taxon>Actinomycetota</taxon>
        <taxon>Actinomycetes</taxon>
        <taxon>Mycobacteriales</taxon>
        <taxon>Corynebacteriaceae</taxon>
        <taxon>Corynebacterium</taxon>
    </lineage>
</organism>
<dbReference type="InterPro" id="IPR058240">
    <property type="entry name" value="rSAM_sf"/>
</dbReference>
<dbReference type="Pfam" id="PF13186">
    <property type="entry name" value="SPASM"/>
    <property type="match status" value="1"/>
</dbReference>
<evidence type="ECO:0000313" key="8">
    <source>
        <dbReference type="EMBL" id="NLA54866.1"/>
    </source>
</evidence>
<dbReference type="PANTHER" id="PTHR11228:SF34">
    <property type="entry name" value="TUNGSTEN-CONTAINING ALDEHYDE FERREDOXIN OXIDOREDUCTASE COFACTOR MODIFYING PROTEIN"/>
    <property type="match status" value="1"/>
</dbReference>
<dbReference type="InterPro" id="IPR013785">
    <property type="entry name" value="Aldolase_TIM"/>
</dbReference>
<dbReference type="CDD" id="cd21123">
    <property type="entry name" value="SPASM_MftC-like"/>
    <property type="match status" value="1"/>
</dbReference>
<keyword evidence="2" id="KW-0004">4Fe-4S</keyword>
<comment type="cofactor">
    <cofactor evidence="1">
        <name>[4Fe-4S] cluster</name>
        <dbReference type="ChEBI" id="CHEBI:49883"/>
    </cofactor>
</comment>
<feature type="domain" description="Radical SAM core" evidence="7">
    <location>
        <begin position="15"/>
        <end position="235"/>
    </location>
</feature>
<dbReference type="SUPFAM" id="SSF102114">
    <property type="entry name" value="Radical SAM enzymes"/>
    <property type="match status" value="1"/>
</dbReference>
<dbReference type="Proteomes" id="UP000557899">
    <property type="component" value="Unassembled WGS sequence"/>
</dbReference>
<name>A0A7X6PL90_9CORY</name>
<evidence type="ECO:0000256" key="1">
    <source>
        <dbReference type="ARBA" id="ARBA00001966"/>
    </source>
</evidence>
<evidence type="ECO:0000256" key="3">
    <source>
        <dbReference type="ARBA" id="ARBA00022691"/>
    </source>
</evidence>
<proteinExistence type="predicted"/>
<evidence type="ECO:0000259" key="7">
    <source>
        <dbReference type="PROSITE" id="PS51918"/>
    </source>
</evidence>
<dbReference type="PIRSF" id="PIRSF037420">
    <property type="entry name" value="PQQ_syn_pqqE"/>
    <property type="match status" value="1"/>
</dbReference>
<dbReference type="Gene3D" id="3.20.20.70">
    <property type="entry name" value="Aldolase class I"/>
    <property type="match status" value="1"/>
</dbReference>
<dbReference type="InterPro" id="IPR007197">
    <property type="entry name" value="rSAM"/>
</dbReference>
<dbReference type="GO" id="GO:0051539">
    <property type="term" value="F:4 iron, 4 sulfur cluster binding"/>
    <property type="evidence" value="ECO:0007669"/>
    <property type="project" value="UniProtKB-KW"/>
</dbReference>
<protein>
    <submittedName>
        <fullName evidence="8">Radical SAM/SPASM domain-containing protein</fullName>
    </submittedName>
</protein>
<dbReference type="GO" id="GO:0046872">
    <property type="term" value="F:metal ion binding"/>
    <property type="evidence" value="ECO:0007669"/>
    <property type="project" value="UniProtKB-KW"/>
</dbReference>
<evidence type="ECO:0000313" key="9">
    <source>
        <dbReference type="Proteomes" id="UP000557899"/>
    </source>
</evidence>
<dbReference type="GO" id="GO:0003824">
    <property type="term" value="F:catalytic activity"/>
    <property type="evidence" value="ECO:0007669"/>
    <property type="project" value="InterPro"/>
</dbReference>
<dbReference type="CDD" id="cd01335">
    <property type="entry name" value="Radical_SAM"/>
    <property type="match status" value="1"/>
</dbReference>
<dbReference type="InterPro" id="IPR023885">
    <property type="entry name" value="4Fe4S-binding_SPASM_dom"/>
</dbReference>
<comment type="caution">
    <text evidence="8">The sequence shown here is derived from an EMBL/GenBank/DDBJ whole genome shotgun (WGS) entry which is preliminary data.</text>
</comment>